<name>A0A8S1MQM8_PARPR</name>
<gene>
    <name evidence="1" type="ORF">PPRIM_AZ9-3.1.T0660102</name>
</gene>
<organism evidence="1 2">
    <name type="scientific">Paramecium primaurelia</name>
    <dbReference type="NCBI Taxonomy" id="5886"/>
    <lineage>
        <taxon>Eukaryota</taxon>
        <taxon>Sar</taxon>
        <taxon>Alveolata</taxon>
        <taxon>Ciliophora</taxon>
        <taxon>Intramacronucleata</taxon>
        <taxon>Oligohymenophorea</taxon>
        <taxon>Peniculida</taxon>
        <taxon>Parameciidae</taxon>
        <taxon>Paramecium</taxon>
    </lineage>
</organism>
<sequence>MQRRNIEQVIKTDFNEEYQNNQKVIYAQVRQRNKTQPHKNDDGQKYFDKTSKLNISHQMVEKTPQHSPYINMNFSNHRQLFKQIYNGNLYDFMKKKRDLKTQKVINDQP</sequence>
<dbReference type="AlphaFoldDB" id="A0A8S1MQM8"/>
<protein>
    <submittedName>
        <fullName evidence="1">Uncharacterized protein</fullName>
    </submittedName>
</protein>
<keyword evidence="2" id="KW-1185">Reference proteome</keyword>
<reference evidence="1" key="1">
    <citation type="submission" date="2021-01" db="EMBL/GenBank/DDBJ databases">
        <authorList>
            <consortium name="Genoscope - CEA"/>
            <person name="William W."/>
        </authorList>
    </citation>
    <scope>NUCLEOTIDE SEQUENCE</scope>
</reference>
<proteinExistence type="predicted"/>
<accession>A0A8S1MQM8</accession>
<evidence type="ECO:0000313" key="2">
    <source>
        <dbReference type="Proteomes" id="UP000688137"/>
    </source>
</evidence>
<evidence type="ECO:0000313" key="1">
    <source>
        <dbReference type="EMBL" id="CAD8081652.1"/>
    </source>
</evidence>
<dbReference type="EMBL" id="CAJJDM010000068">
    <property type="protein sequence ID" value="CAD8081652.1"/>
    <property type="molecule type" value="Genomic_DNA"/>
</dbReference>
<dbReference type="Proteomes" id="UP000688137">
    <property type="component" value="Unassembled WGS sequence"/>
</dbReference>
<comment type="caution">
    <text evidence="1">The sequence shown here is derived from an EMBL/GenBank/DDBJ whole genome shotgun (WGS) entry which is preliminary data.</text>
</comment>